<organism evidence="1">
    <name type="scientific">freshwater metagenome</name>
    <dbReference type="NCBI Taxonomy" id="449393"/>
    <lineage>
        <taxon>unclassified sequences</taxon>
        <taxon>metagenomes</taxon>
        <taxon>ecological metagenomes</taxon>
    </lineage>
</organism>
<accession>A0A6J5YIR6</accession>
<evidence type="ECO:0000313" key="1">
    <source>
        <dbReference type="EMBL" id="CAB4324361.1"/>
    </source>
</evidence>
<dbReference type="AlphaFoldDB" id="A0A6J5YIR6"/>
<protein>
    <submittedName>
        <fullName evidence="1">Unannotated protein</fullName>
    </submittedName>
</protein>
<sequence length="39" mass="3860">MSPNGVLGDPTGASADEGAELFAMLVADLTGRLAGAIDR</sequence>
<dbReference type="EMBL" id="CAEMXZ010000136">
    <property type="protein sequence ID" value="CAB4324361.1"/>
    <property type="molecule type" value="Genomic_DNA"/>
</dbReference>
<name>A0A6J5YIR6_9ZZZZ</name>
<gene>
    <name evidence="1" type="ORF">UFOPK1392_02130</name>
</gene>
<proteinExistence type="predicted"/>
<dbReference type="InterPro" id="IPR024087">
    <property type="entry name" value="Creatininase-like_sf"/>
</dbReference>
<reference evidence="1" key="1">
    <citation type="submission" date="2020-05" db="EMBL/GenBank/DDBJ databases">
        <authorList>
            <person name="Chiriac C."/>
            <person name="Salcher M."/>
            <person name="Ghai R."/>
            <person name="Kavagutti S V."/>
        </authorList>
    </citation>
    <scope>NUCLEOTIDE SEQUENCE</scope>
</reference>
<dbReference type="SUPFAM" id="SSF102215">
    <property type="entry name" value="Creatininase"/>
    <property type="match status" value="1"/>
</dbReference>